<evidence type="ECO:0000313" key="1">
    <source>
        <dbReference type="EMBL" id="CCK77957.1"/>
    </source>
</evidence>
<dbReference type="KEGG" id="oai:OLEAN_C37810"/>
<dbReference type="PATRIC" id="fig|698738.3.peg.3935"/>
<gene>
    <name evidence="1" type="ORF">OLEAN_C37810</name>
</gene>
<dbReference type="OrthoDB" id="5822659at2"/>
<name>R4YSB3_OLEAN</name>
<reference evidence="1 2" key="1">
    <citation type="journal article" date="2013" name="Nat. Commun.">
        <title>Genome sequence and functional genomic analysis of the oil-degrading bacterium Oleispira antarctica.</title>
        <authorList>
            <person name="Kube M."/>
            <person name="Chernikova T.N."/>
            <person name="Al-Ramahi Y."/>
            <person name="Beloqui A."/>
            <person name="Lopez-Cortez N."/>
            <person name="Guazzaroni M.E."/>
            <person name="Heipieper H.J."/>
            <person name="Klages S."/>
            <person name="Kotsyurbenko O.R."/>
            <person name="Langer I."/>
            <person name="Nechitaylo T.Y."/>
            <person name="Lunsdorf H."/>
            <person name="Fernandez M."/>
            <person name="Juarez S."/>
            <person name="Ciordia S."/>
            <person name="Singer A."/>
            <person name="Kagan O."/>
            <person name="Egorova O."/>
            <person name="Petit P.A."/>
            <person name="Stogios P."/>
            <person name="Kim Y."/>
            <person name="Tchigvintsev A."/>
            <person name="Flick R."/>
            <person name="Denaro R."/>
            <person name="Genovese M."/>
            <person name="Albar J.P."/>
            <person name="Reva O.N."/>
            <person name="Martinez-Gomariz M."/>
            <person name="Tran H."/>
            <person name="Ferrer M."/>
            <person name="Savchenko A."/>
            <person name="Yakunin A.F."/>
            <person name="Yakimov M.M."/>
            <person name="Golyshina O.V."/>
            <person name="Reinhardt R."/>
            <person name="Golyshin P.N."/>
        </authorList>
    </citation>
    <scope>NUCLEOTIDE SEQUENCE [LARGE SCALE GENOMIC DNA]</scope>
</reference>
<evidence type="ECO:0008006" key="3">
    <source>
        <dbReference type="Google" id="ProtNLM"/>
    </source>
</evidence>
<accession>R4YSB3</accession>
<keyword evidence="2" id="KW-1185">Reference proteome</keyword>
<proteinExistence type="predicted"/>
<dbReference type="HOGENOM" id="CLU_2068270_0_0_6"/>
<protein>
    <recommendedName>
        <fullName evidence="3">HMA domain-containing protein</fullName>
    </recommendedName>
</protein>
<dbReference type="AlphaFoldDB" id="R4YSB3"/>
<dbReference type="Proteomes" id="UP000032749">
    <property type="component" value="Chromosome"/>
</dbReference>
<organism evidence="1 2">
    <name type="scientific">Oleispira antarctica RB-8</name>
    <dbReference type="NCBI Taxonomy" id="698738"/>
    <lineage>
        <taxon>Bacteria</taxon>
        <taxon>Pseudomonadati</taxon>
        <taxon>Pseudomonadota</taxon>
        <taxon>Gammaproteobacteria</taxon>
        <taxon>Oceanospirillales</taxon>
        <taxon>Oceanospirillaceae</taxon>
        <taxon>Oleispira</taxon>
    </lineage>
</organism>
<sequence>MSEKKHKATINTNYLVKRHLKLEGDGDVPWDCIEKEIDRIIGIDEVVLVKDEHTITVSYDASYKSLEDVESILDNHFISVAKDWWNNTKKSWYEYTDENIKANIKDTPWSCHSNPLTGKKKK</sequence>
<dbReference type="EMBL" id="FO203512">
    <property type="protein sequence ID" value="CCK77957.1"/>
    <property type="molecule type" value="Genomic_DNA"/>
</dbReference>
<evidence type="ECO:0000313" key="2">
    <source>
        <dbReference type="Proteomes" id="UP000032749"/>
    </source>
</evidence>
<dbReference type="STRING" id="698738.OLEAN_C37810"/>